<dbReference type="AlphaFoldDB" id="A0A161JP54"/>
<evidence type="ECO:0008006" key="3">
    <source>
        <dbReference type="Google" id="ProtNLM"/>
    </source>
</evidence>
<name>A0A161JP54_9ZZZZ</name>
<accession>A0A161JP54</accession>
<organism evidence="2">
    <name type="scientific">hydrothermal vent metagenome</name>
    <dbReference type="NCBI Taxonomy" id="652676"/>
    <lineage>
        <taxon>unclassified sequences</taxon>
        <taxon>metagenomes</taxon>
        <taxon>ecological metagenomes</taxon>
    </lineage>
</organism>
<feature type="region of interest" description="Disordered" evidence="1">
    <location>
        <begin position="609"/>
        <end position="640"/>
    </location>
</feature>
<gene>
    <name evidence="2" type="ORF">MGWOODY_Smn3319</name>
</gene>
<evidence type="ECO:0000256" key="1">
    <source>
        <dbReference type="SAM" id="MobiDB-lite"/>
    </source>
</evidence>
<feature type="compositionally biased region" description="Basic and acidic residues" evidence="1">
    <location>
        <begin position="618"/>
        <end position="640"/>
    </location>
</feature>
<evidence type="ECO:0000313" key="2">
    <source>
        <dbReference type="EMBL" id="CUS43052.1"/>
    </source>
</evidence>
<dbReference type="EMBL" id="CZQE01000002">
    <property type="protein sequence ID" value="CUS43052.1"/>
    <property type="molecule type" value="Genomic_DNA"/>
</dbReference>
<dbReference type="Gene3D" id="3.40.50.620">
    <property type="entry name" value="HUPs"/>
    <property type="match status" value="1"/>
</dbReference>
<proteinExistence type="predicted"/>
<dbReference type="SUPFAM" id="SSF52402">
    <property type="entry name" value="Adenine nucleotide alpha hydrolases-like"/>
    <property type="match status" value="1"/>
</dbReference>
<protein>
    <recommendedName>
        <fullName evidence="3">Asparagine synthetase [glutamine-hydrolyzing]</fullName>
    </recommendedName>
</protein>
<sequence length="640" mass="70567">MAGLFLVQTAAPHFADAALAGARAQFALHGFRMAGVERQLPGWRLLHLPYIVGGPENLLAQGDDLVAIAGTLTFDGLMGETALRKLLESAALPALDWSRIGGHFVAFVRKGGRNFLFTDYFAAFQIFHDQGRTVFSTSLLAAARALPRLSFDSQGVYEFAFNVVPTGDDTVFAELKTLGPREIIELTERGCVVHATTKPLPGLLRDMPPEERLRDNRERLEKVVAAHVSHFGDRVHCPLSGGLDSRLLLAALRAAGSRPEVYVYGPPGSPDVEIAQAIGTAQGFPVRWMDKHAADLDPAAFVEQVERNFHEFDGLPNFGNIFDNGGNAIARDARHAGGGLAVSGGCGEIYRDFFFLPDRPITAATVASTFFARFIRRDTTALFDPTRFLRRISDKIRDALEMPGETGPIPRAQVEQIYPRVRCRSLFGREISMEARYGAYLMPFLDHQVVAGAMALPMRLKQAGRFEAQLLAAIDPELARQPSAYGHDFAGPPSRAHRMSEWSSRIRPAWVRRESYGIRRRLRPMSDEHGGLLGPAYMNRVLDPAFPAMRRFFRMDQITDSGLWRRIACLEYLAHHLGSYLVDEAGSTRKLPARPDRLDPVGEIIVANDDPVAGPVADKGRVPAETGREPGDIMLHDQSG</sequence>
<reference evidence="2" key="1">
    <citation type="submission" date="2015-10" db="EMBL/GenBank/DDBJ databases">
        <authorList>
            <person name="Gilbert D.G."/>
        </authorList>
    </citation>
    <scope>NUCLEOTIDE SEQUENCE</scope>
</reference>
<dbReference type="InterPro" id="IPR014729">
    <property type="entry name" value="Rossmann-like_a/b/a_fold"/>
</dbReference>